<evidence type="ECO:0000313" key="2">
    <source>
        <dbReference type="Proteomes" id="UP000761534"/>
    </source>
</evidence>
<dbReference type="EMBL" id="SWFS01000523">
    <property type="protein sequence ID" value="KAA8899386.1"/>
    <property type="molecule type" value="Genomic_DNA"/>
</dbReference>
<proteinExistence type="predicted"/>
<evidence type="ECO:0000313" key="1">
    <source>
        <dbReference type="EMBL" id="KAA8899386.1"/>
    </source>
</evidence>
<dbReference type="VEuPathDB" id="FungiDB:TRICI_006351"/>
<dbReference type="AlphaFoldDB" id="A0A642UI16"/>
<organism evidence="1 2">
    <name type="scientific">Trichomonascus ciferrii</name>
    <dbReference type="NCBI Taxonomy" id="44093"/>
    <lineage>
        <taxon>Eukaryota</taxon>
        <taxon>Fungi</taxon>
        <taxon>Dikarya</taxon>
        <taxon>Ascomycota</taxon>
        <taxon>Saccharomycotina</taxon>
        <taxon>Dipodascomycetes</taxon>
        <taxon>Dipodascales</taxon>
        <taxon>Trichomonascaceae</taxon>
        <taxon>Trichomonascus</taxon>
        <taxon>Trichomonascus ciferrii complex</taxon>
    </lineage>
</organism>
<dbReference type="InterPro" id="IPR036691">
    <property type="entry name" value="Endo/exonu/phosph_ase_sf"/>
</dbReference>
<comment type="caution">
    <text evidence="1">The sequence shown here is derived from an EMBL/GenBank/DDBJ whole genome shotgun (WGS) entry which is preliminary data.</text>
</comment>
<accession>A0A642UI16</accession>
<reference evidence="1" key="1">
    <citation type="journal article" date="2019" name="G3 (Bethesda)">
        <title>Genome Assemblies of Two Rare Opportunistic Yeast Pathogens: Diutina rugosa (syn. Candida rugosa) and Trichomonascus ciferrii (syn. Candida ciferrii).</title>
        <authorList>
            <person name="Mixao V."/>
            <person name="Saus E."/>
            <person name="Hansen A.P."/>
            <person name="Lass-Florl C."/>
            <person name="Gabaldon T."/>
        </authorList>
    </citation>
    <scope>NUCLEOTIDE SEQUENCE</scope>
    <source>
        <strain evidence="1">CBS 4856</strain>
    </source>
</reference>
<gene>
    <name evidence="1" type="ORF">TRICI_006351</name>
</gene>
<protein>
    <recommendedName>
        <fullName evidence="3">Endonuclease/exonuclease/phosphatase domain-containing protein</fullName>
    </recommendedName>
</protein>
<dbReference type="OrthoDB" id="5974783at2759"/>
<dbReference type="SUPFAM" id="SSF56219">
    <property type="entry name" value="DNase I-like"/>
    <property type="match status" value="1"/>
</dbReference>
<dbReference type="Proteomes" id="UP000761534">
    <property type="component" value="Unassembled WGS sequence"/>
</dbReference>
<dbReference type="Gene3D" id="3.60.10.10">
    <property type="entry name" value="Endonuclease/exonuclease/phosphatase"/>
    <property type="match status" value="1"/>
</dbReference>
<evidence type="ECO:0008006" key="3">
    <source>
        <dbReference type="Google" id="ProtNLM"/>
    </source>
</evidence>
<sequence>MTDKDNIRLVNAGGMPENSSRLYEQLMRSRSNIFFISETLSPTSPNHSGLLEQWADDWKQITEVLTPTILRHRITDIKITVDGKPIRLTAIYAPVSSAQRPGNHGEDTPDPTSDGQFYQTLTETLGPSNDELTAAETIPWAIGGDWNCVLDPMLDQEDHSTTDQPTSINLQNKFMADLSMMDTYRAFYPKKKEFTNGTR</sequence>
<name>A0A642UI16_9ASCO</name>
<keyword evidence="2" id="KW-1185">Reference proteome</keyword>